<evidence type="ECO:0000256" key="1">
    <source>
        <dbReference type="ARBA" id="ARBA00007923"/>
    </source>
</evidence>
<keyword evidence="6" id="KW-1185">Reference proteome</keyword>
<dbReference type="PROSITE" id="PS50004">
    <property type="entry name" value="C2"/>
    <property type="match status" value="1"/>
</dbReference>
<evidence type="ECO:0000256" key="3">
    <source>
        <dbReference type="ARBA" id="ARBA00022837"/>
    </source>
</evidence>
<dbReference type="Proteomes" id="UP000287033">
    <property type="component" value="Unassembled WGS sequence"/>
</dbReference>
<sequence length="117" mass="13209">MLRCVVHSARNLPNVEKKDRHSDPVVTLSFKGVKKKTKVIKNNLNPVWNEGFEWDLKGTPLDASSEIQIVVKDHETMGRNRFLGEVRAPLRDVLSTPNLMANYSLALLDTKKQNTGV</sequence>
<dbReference type="GO" id="GO:0016020">
    <property type="term" value="C:membrane"/>
    <property type="evidence" value="ECO:0007669"/>
    <property type="project" value="TreeGrafter"/>
</dbReference>
<dbReference type="STRING" id="137246.A0A401RF86"/>
<comment type="similarity">
    <text evidence="1">Belongs to the MCTP family.</text>
</comment>
<dbReference type="AlphaFoldDB" id="A0A401RF86"/>
<dbReference type="SMART" id="SM00239">
    <property type="entry name" value="C2"/>
    <property type="match status" value="1"/>
</dbReference>
<comment type="caution">
    <text evidence="5">The sequence shown here is derived from an EMBL/GenBank/DDBJ whole genome shotgun (WGS) entry which is preliminary data.</text>
</comment>
<dbReference type="PANTHER" id="PTHR45911:SF4">
    <property type="entry name" value="MULTIPLE C2 AND TRANSMEMBRANE DOMAIN-CONTAINING PROTEIN"/>
    <property type="match status" value="1"/>
</dbReference>
<dbReference type="GO" id="GO:0005509">
    <property type="term" value="F:calcium ion binding"/>
    <property type="evidence" value="ECO:0007669"/>
    <property type="project" value="TreeGrafter"/>
</dbReference>
<accession>A0A401RF86</accession>
<dbReference type="Gene3D" id="2.60.40.150">
    <property type="entry name" value="C2 domain"/>
    <property type="match status" value="1"/>
</dbReference>
<organism evidence="5 6">
    <name type="scientific">Chiloscyllium punctatum</name>
    <name type="common">Brownbanded bambooshark</name>
    <name type="synonym">Hemiscyllium punctatum</name>
    <dbReference type="NCBI Taxonomy" id="137246"/>
    <lineage>
        <taxon>Eukaryota</taxon>
        <taxon>Metazoa</taxon>
        <taxon>Chordata</taxon>
        <taxon>Craniata</taxon>
        <taxon>Vertebrata</taxon>
        <taxon>Chondrichthyes</taxon>
        <taxon>Elasmobranchii</taxon>
        <taxon>Galeomorphii</taxon>
        <taxon>Galeoidea</taxon>
        <taxon>Orectolobiformes</taxon>
        <taxon>Hemiscylliidae</taxon>
        <taxon>Chiloscyllium</taxon>
    </lineage>
</organism>
<dbReference type="EMBL" id="BEZZ01002576">
    <property type="protein sequence ID" value="GCC16795.1"/>
    <property type="molecule type" value="Genomic_DNA"/>
</dbReference>
<evidence type="ECO:0000256" key="2">
    <source>
        <dbReference type="ARBA" id="ARBA00022723"/>
    </source>
</evidence>
<dbReference type="OrthoDB" id="270970at2759"/>
<reference evidence="5 6" key="1">
    <citation type="journal article" date="2018" name="Nat. Ecol. Evol.">
        <title>Shark genomes provide insights into elasmobranch evolution and the origin of vertebrates.</title>
        <authorList>
            <person name="Hara Y"/>
            <person name="Yamaguchi K"/>
            <person name="Onimaru K"/>
            <person name="Kadota M"/>
            <person name="Koyanagi M"/>
            <person name="Keeley SD"/>
            <person name="Tatsumi K"/>
            <person name="Tanaka K"/>
            <person name="Motone F"/>
            <person name="Kageyama Y"/>
            <person name="Nozu R"/>
            <person name="Adachi N"/>
            <person name="Nishimura O"/>
            <person name="Nakagawa R"/>
            <person name="Tanegashima C"/>
            <person name="Kiyatake I"/>
            <person name="Matsumoto R"/>
            <person name="Murakumo K"/>
            <person name="Nishida K"/>
            <person name="Terakita A"/>
            <person name="Kuratani S"/>
            <person name="Sato K"/>
            <person name="Hyodo S Kuraku.S."/>
        </authorList>
    </citation>
    <scope>NUCLEOTIDE SEQUENCE [LARGE SCALE GENOMIC DNA]</scope>
</reference>
<evidence type="ECO:0000313" key="6">
    <source>
        <dbReference type="Proteomes" id="UP000287033"/>
    </source>
</evidence>
<evidence type="ECO:0000259" key="4">
    <source>
        <dbReference type="PROSITE" id="PS50004"/>
    </source>
</evidence>
<dbReference type="InterPro" id="IPR035892">
    <property type="entry name" value="C2_domain_sf"/>
</dbReference>
<feature type="domain" description="C2" evidence="4">
    <location>
        <begin position="1"/>
        <end position="103"/>
    </location>
</feature>
<keyword evidence="2" id="KW-0479">Metal-binding</keyword>
<dbReference type="PANTHER" id="PTHR45911">
    <property type="entry name" value="C2 DOMAIN-CONTAINING PROTEIN"/>
    <property type="match status" value="1"/>
</dbReference>
<dbReference type="Pfam" id="PF00168">
    <property type="entry name" value="C2"/>
    <property type="match status" value="1"/>
</dbReference>
<evidence type="ECO:0000313" key="5">
    <source>
        <dbReference type="EMBL" id="GCC16795.1"/>
    </source>
</evidence>
<dbReference type="InterPro" id="IPR000008">
    <property type="entry name" value="C2_dom"/>
</dbReference>
<gene>
    <name evidence="5" type="ORF">chiPu_0020399</name>
</gene>
<keyword evidence="3" id="KW-0106">Calcium</keyword>
<name>A0A401RF86_CHIPU</name>
<protein>
    <recommendedName>
        <fullName evidence="4">C2 domain-containing protein</fullName>
    </recommendedName>
</protein>
<dbReference type="SUPFAM" id="SSF49562">
    <property type="entry name" value="C2 domain (Calcium/lipid-binding domain, CaLB)"/>
    <property type="match status" value="1"/>
</dbReference>
<feature type="non-terminal residue" evidence="5">
    <location>
        <position position="117"/>
    </location>
</feature>
<proteinExistence type="inferred from homology"/>